<evidence type="ECO:0000313" key="1">
    <source>
        <dbReference type="EMBL" id="CAB4908484.1"/>
    </source>
</evidence>
<proteinExistence type="predicted"/>
<accession>A0A6J7GMZ6</accession>
<reference evidence="1" key="1">
    <citation type="submission" date="2020-05" db="EMBL/GenBank/DDBJ databases">
        <authorList>
            <person name="Chiriac C."/>
            <person name="Salcher M."/>
            <person name="Ghai R."/>
            <person name="Kavagutti S V."/>
        </authorList>
    </citation>
    <scope>NUCLEOTIDE SEQUENCE</scope>
</reference>
<organism evidence="1">
    <name type="scientific">freshwater metagenome</name>
    <dbReference type="NCBI Taxonomy" id="449393"/>
    <lineage>
        <taxon>unclassified sequences</taxon>
        <taxon>metagenomes</taxon>
        <taxon>ecological metagenomes</taxon>
    </lineage>
</organism>
<name>A0A6J7GMZ6_9ZZZZ</name>
<dbReference type="AlphaFoldDB" id="A0A6J7GMZ6"/>
<sequence length="154" mass="17524">MMQRKNCREIRDFRFSRQIPFANNGALRTQNVKLWLTCGSKIGVNKCGLGSIHKSNSDVRMISVRHKIPVPLVIDPRNVSNSGRQDREQLVYEVAAPVENSAARDFCIRVPMPARLGVATNEGFIVENFADHTRLDECRHRHIVRIKPAVLVHD</sequence>
<gene>
    <name evidence="1" type="ORF">UFOPK3495_01418</name>
</gene>
<dbReference type="EMBL" id="CAFBMC010000097">
    <property type="protein sequence ID" value="CAB4908484.1"/>
    <property type="molecule type" value="Genomic_DNA"/>
</dbReference>
<protein>
    <submittedName>
        <fullName evidence="1">Unannotated protein</fullName>
    </submittedName>
</protein>